<reference evidence="10 11" key="1">
    <citation type="submission" date="2015-04" db="EMBL/GenBank/DDBJ databases">
        <title>Lasius niger genome sequencing.</title>
        <authorList>
            <person name="Konorov E.A."/>
            <person name="Nikitin M.A."/>
            <person name="Kirill M.V."/>
            <person name="Chang P."/>
        </authorList>
    </citation>
    <scope>NUCLEOTIDE SEQUENCE [LARGE SCALE GENOMIC DNA]</scope>
    <source>
        <tissue evidence="10">Whole</tissue>
    </source>
</reference>
<keyword evidence="7" id="KW-0695">RNA-directed DNA polymerase</keyword>
<keyword evidence="6" id="KW-0378">Hydrolase</keyword>
<dbReference type="PANTHER" id="PTHR37984:SF5">
    <property type="entry name" value="PROTEIN NYNRIN-LIKE"/>
    <property type="match status" value="1"/>
</dbReference>
<dbReference type="PROSITE" id="PS50878">
    <property type="entry name" value="RT_POL"/>
    <property type="match status" value="1"/>
</dbReference>
<keyword evidence="2" id="KW-0808">Transferase</keyword>
<dbReference type="PaxDb" id="67767-A0A0J7JZT1"/>
<dbReference type="GO" id="GO:0003964">
    <property type="term" value="F:RNA-directed DNA polymerase activity"/>
    <property type="evidence" value="ECO:0007669"/>
    <property type="project" value="UniProtKB-KW"/>
</dbReference>
<dbReference type="CDD" id="cd09274">
    <property type="entry name" value="RNase_HI_RT_Ty3"/>
    <property type="match status" value="1"/>
</dbReference>
<keyword evidence="4" id="KW-0540">Nuclease</keyword>
<dbReference type="InterPro" id="IPR043502">
    <property type="entry name" value="DNA/RNA_pol_sf"/>
</dbReference>
<dbReference type="InterPro" id="IPR041373">
    <property type="entry name" value="RT_RNaseH"/>
</dbReference>
<evidence type="ECO:0000256" key="3">
    <source>
        <dbReference type="ARBA" id="ARBA00022695"/>
    </source>
</evidence>
<dbReference type="Proteomes" id="UP000036403">
    <property type="component" value="Unassembled WGS sequence"/>
</dbReference>
<dbReference type="GO" id="GO:0006508">
    <property type="term" value="P:proteolysis"/>
    <property type="evidence" value="ECO:0007669"/>
    <property type="project" value="UniProtKB-KW"/>
</dbReference>
<dbReference type="EMBL" id="LBMM01019926">
    <property type="protein sequence ID" value="KMQ83421.1"/>
    <property type="molecule type" value="Genomic_DNA"/>
</dbReference>
<feature type="compositionally biased region" description="Acidic residues" evidence="8">
    <location>
        <begin position="431"/>
        <end position="440"/>
    </location>
</feature>
<feature type="domain" description="Reverse transcriptase" evidence="9">
    <location>
        <begin position="1"/>
        <end position="152"/>
    </location>
</feature>
<gene>
    <name evidence="10" type="ORF">RF55_20101</name>
</gene>
<dbReference type="InterPro" id="IPR043128">
    <property type="entry name" value="Rev_trsase/Diguanyl_cyclase"/>
</dbReference>
<dbReference type="SUPFAM" id="SSF56672">
    <property type="entry name" value="DNA/RNA polymerases"/>
    <property type="match status" value="1"/>
</dbReference>
<organism evidence="10 11">
    <name type="scientific">Lasius niger</name>
    <name type="common">Black garden ant</name>
    <dbReference type="NCBI Taxonomy" id="67767"/>
    <lineage>
        <taxon>Eukaryota</taxon>
        <taxon>Metazoa</taxon>
        <taxon>Ecdysozoa</taxon>
        <taxon>Arthropoda</taxon>
        <taxon>Hexapoda</taxon>
        <taxon>Insecta</taxon>
        <taxon>Pterygota</taxon>
        <taxon>Neoptera</taxon>
        <taxon>Endopterygota</taxon>
        <taxon>Hymenoptera</taxon>
        <taxon>Apocrita</taxon>
        <taxon>Aculeata</taxon>
        <taxon>Formicoidea</taxon>
        <taxon>Formicidae</taxon>
        <taxon>Formicinae</taxon>
        <taxon>Lasius</taxon>
        <taxon>Lasius</taxon>
    </lineage>
</organism>
<evidence type="ECO:0000256" key="4">
    <source>
        <dbReference type="ARBA" id="ARBA00022722"/>
    </source>
</evidence>
<evidence type="ECO:0000256" key="1">
    <source>
        <dbReference type="ARBA" id="ARBA00022670"/>
    </source>
</evidence>
<dbReference type="GO" id="GO:0008233">
    <property type="term" value="F:peptidase activity"/>
    <property type="evidence" value="ECO:0007669"/>
    <property type="project" value="UniProtKB-KW"/>
</dbReference>
<keyword evidence="3" id="KW-0548">Nucleotidyltransferase</keyword>
<evidence type="ECO:0000256" key="2">
    <source>
        <dbReference type="ARBA" id="ARBA00022679"/>
    </source>
</evidence>
<keyword evidence="5 10" id="KW-0255">Endonuclease</keyword>
<evidence type="ECO:0000256" key="8">
    <source>
        <dbReference type="SAM" id="MobiDB-lite"/>
    </source>
</evidence>
<dbReference type="InterPro" id="IPR050951">
    <property type="entry name" value="Retrovirus_Pol_polyprotein"/>
</dbReference>
<dbReference type="Gene3D" id="3.10.20.370">
    <property type="match status" value="1"/>
</dbReference>
<dbReference type="GO" id="GO:0004519">
    <property type="term" value="F:endonuclease activity"/>
    <property type="evidence" value="ECO:0007669"/>
    <property type="project" value="UniProtKB-KW"/>
</dbReference>
<keyword evidence="1" id="KW-0645">Protease</keyword>
<name>A0A0J7JZT1_LASNI</name>
<evidence type="ECO:0000256" key="5">
    <source>
        <dbReference type="ARBA" id="ARBA00022759"/>
    </source>
</evidence>
<dbReference type="CDD" id="cd01647">
    <property type="entry name" value="RT_LTR"/>
    <property type="match status" value="1"/>
</dbReference>
<dbReference type="FunFam" id="3.30.70.270:FF:000026">
    <property type="entry name" value="Transposon Ty3-G Gag-Pol polyprotein"/>
    <property type="match status" value="1"/>
</dbReference>
<proteinExistence type="predicted"/>
<evidence type="ECO:0000313" key="11">
    <source>
        <dbReference type="Proteomes" id="UP000036403"/>
    </source>
</evidence>
<evidence type="ECO:0000259" key="9">
    <source>
        <dbReference type="PROSITE" id="PS50878"/>
    </source>
</evidence>
<dbReference type="Gene3D" id="3.30.70.270">
    <property type="match status" value="2"/>
</dbReference>
<dbReference type="PANTHER" id="PTHR37984">
    <property type="entry name" value="PROTEIN CBG26694"/>
    <property type="match status" value="1"/>
</dbReference>
<dbReference type="InterPro" id="IPR000477">
    <property type="entry name" value="RT_dom"/>
</dbReference>
<dbReference type="FunFam" id="3.10.20.370:FF:000001">
    <property type="entry name" value="Retrovirus-related Pol polyprotein from transposon 17.6-like protein"/>
    <property type="match status" value="1"/>
</dbReference>
<dbReference type="FunFam" id="3.10.10.10:FF:000007">
    <property type="entry name" value="Retrovirus-related Pol polyprotein from transposon 17.6-like Protein"/>
    <property type="match status" value="1"/>
</dbReference>
<dbReference type="Gene3D" id="3.10.10.10">
    <property type="entry name" value="HIV Type 1 Reverse Transcriptase, subunit A, domain 1"/>
    <property type="match status" value="1"/>
</dbReference>
<keyword evidence="11" id="KW-1185">Reference proteome</keyword>
<dbReference type="Pfam" id="PF00078">
    <property type="entry name" value="RVT_1"/>
    <property type="match status" value="1"/>
</dbReference>
<sequence>MVIDYRKLNEKTIGDAYPLPNINEILDQLGSAKYFSIFDLAQGFHQIPMDEKDTPKTAFTTPYGHYEYLRMPFGLKNAPATFQRVMDNVLTGLQGIELFVYLDDIVVYARSLEEHKIKISRLMDRLRNANLLLQPEKCQFLRHEVAYLGHIIGSDGVRPDPDKIKAVKNFPILKSPKAIKQFLGLTGYYRRFIENFSKIAKPLTDLLKKDKDFIWTKLQEESFNTLRNELCKAPILQYPDFDKTFILTTDACGYAIGGVLSQEHSGKDLPVSFTSRVLNEAEARYSTIEKECLAIVYAVSYFRHYLYGRNFSIITDHKPLVWLHSIKDPSSRLWKWRLKLSEYDYTIQYKSGKTNVVADALSRNPPDAPFLFNTFDESSNESLFTNKGTTRQTNIQSPTTIRAIDEETAITPPIAIHDNENSDIEQQYEPMDSDSEDSQSSDDSVPAESLSDDENEPFLTNASNFDRTLRINETRDPLLKRKDNHLIFICLNGTPFDKGAKDYSKINKLPIY</sequence>
<dbReference type="AlphaFoldDB" id="A0A0J7JZT1"/>
<evidence type="ECO:0000313" key="10">
    <source>
        <dbReference type="EMBL" id="KMQ83421.1"/>
    </source>
</evidence>
<accession>A0A0J7JZT1</accession>
<dbReference type="OrthoDB" id="430238at2759"/>
<evidence type="ECO:0000256" key="7">
    <source>
        <dbReference type="ARBA" id="ARBA00022918"/>
    </source>
</evidence>
<comment type="caution">
    <text evidence="10">The sequence shown here is derived from an EMBL/GenBank/DDBJ whole genome shotgun (WGS) entry which is preliminary data.</text>
</comment>
<evidence type="ECO:0000256" key="6">
    <source>
        <dbReference type="ARBA" id="ARBA00022801"/>
    </source>
</evidence>
<feature type="region of interest" description="Disordered" evidence="8">
    <location>
        <begin position="427"/>
        <end position="461"/>
    </location>
</feature>
<feature type="non-terminal residue" evidence="10">
    <location>
        <position position="512"/>
    </location>
</feature>
<protein>
    <submittedName>
        <fullName evidence="10">Enzymatic polyprotein endonuclease reverse</fullName>
    </submittedName>
</protein>
<dbReference type="Pfam" id="PF17917">
    <property type="entry name" value="RT_RNaseH"/>
    <property type="match status" value="1"/>
</dbReference>
<dbReference type="STRING" id="67767.A0A0J7JZT1"/>